<feature type="transmembrane region" description="Helical" evidence="7">
    <location>
        <begin position="484"/>
        <end position="505"/>
    </location>
</feature>
<dbReference type="InterPro" id="IPR000515">
    <property type="entry name" value="MetI-like"/>
</dbReference>
<proteinExistence type="predicted"/>
<comment type="subcellular location">
    <subcellularLocation>
        <location evidence="1">Cell membrane</location>
        <topology evidence="1">Multi-pass membrane protein</topology>
    </subcellularLocation>
</comment>
<feature type="transmembrane region" description="Helical" evidence="7">
    <location>
        <begin position="12"/>
        <end position="33"/>
    </location>
</feature>
<dbReference type="PROSITE" id="PS50928">
    <property type="entry name" value="ABC_TM1"/>
    <property type="match status" value="2"/>
</dbReference>
<keyword evidence="5 7" id="KW-1133">Transmembrane helix</keyword>
<feature type="transmembrane region" description="Helical" evidence="7">
    <location>
        <begin position="383"/>
        <end position="408"/>
    </location>
</feature>
<evidence type="ECO:0000313" key="9">
    <source>
        <dbReference type="EMBL" id="SIO18476.1"/>
    </source>
</evidence>
<dbReference type="InterPro" id="IPR035906">
    <property type="entry name" value="MetI-like_sf"/>
</dbReference>
<evidence type="ECO:0000256" key="3">
    <source>
        <dbReference type="ARBA" id="ARBA00022475"/>
    </source>
</evidence>
<evidence type="ECO:0000256" key="1">
    <source>
        <dbReference type="ARBA" id="ARBA00004651"/>
    </source>
</evidence>
<feature type="transmembrane region" description="Helical" evidence="7">
    <location>
        <begin position="191"/>
        <end position="212"/>
    </location>
</feature>
<evidence type="ECO:0000256" key="6">
    <source>
        <dbReference type="ARBA" id="ARBA00023136"/>
    </source>
</evidence>
<dbReference type="GO" id="GO:0055085">
    <property type="term" value="P:transmembrane transport"/>
    <property type="evidence" value="ECO:0007669"/>
    <property type="project" value="InterPro"/>
</dbReference>
<feature type="transmembrane region" description="Helical" evidence="7">
    <location>
        <begin position="315"/>
        <end position="339"/>
    </location>
</feature>
<feature type="domain" description="ABC transmembrane type-1" evidence="8">
    <location>
        <begin position="320"/>
        <end position="505"/>
    </location>
</feature>
<dbReference type="STRING" id="1217970.SAMN05444002_3327"/>
<evidence type="ECO:0000256" key="5">
    <source>
        <dbReference type="ARBA" id="ARBA00022989"/>
    </source>
</evidence>
<dbReference type="PANTHER" id="PTHR30183:SF9">
    <property type="entry name" value="THIAMINE TRANSPORT SYSTEM PERMEASE PROTEIN THIP"/>
    <property type="match status" value="1"/>
</dbReference>
<dbReference type="EMBL" id="FSRL01000001">
    <property type="protein sequence ID" value="SIO18476.1"/>
    <property type="molecule type" value="Genomic_DNA"/>
</dbReference>
<feature type="transmembrane region" description="Helical" evidence="7">
    <location>
        <begin position="278"/>
        <end position="303"/>
    </location>
</feature>
<keyword evidence="10" id="KW-1185">Reference proteome</keyword>
<feature type="transmembrane region" description="Helical" evidence="7">
    <location>
        <begin position="53"/>
        <end position="71"/>
    </location>
</feature>
<dbReference type="CDD" id="cd06261">
    <property type="entry name" value="TM_PBP2"/>
    <property type="match status" value="1"/>
</dbReference>
<evidence type="ECO:0000256" key="4">
    <source>
        <dbReference type="ARBA" id="ARBA00022692"/>
    </source>
</evidence>
<dbReference type="Proteomes" id="UP000184932">
    <property type="component" value="Unassembled WGS sequence"/>
</dbReference>
<reference evidence="10" key="1">
    <citation type="submission" date="2016-11" db="EMBL/GenBank/DDBJ databases">
        <authorList>
            <person name="Varghese N."/>
            <person name="Submissions S."/>
        </authorList>
    </citation>
    <scope>NUCLEOTIDE SEQUENCE [LARGE SCALE GENOMIC DNA]</scope>
    <source>
        <strain evidence="10">DSM 29440</strain>
    </source>
</reference>
<dbReference type="Gene3D" id="1.10.3720.10">
    <property type="entry name" value="MetI-like"/>
    <property type="match status" value="2"/>
</dbReference>
<feature type="transmembrane region" description="Helical" evidence="7">
    <location>
        <begin position="129"/>
        <end position="151"/>
    </location>
</feature>
<dbReference type="AlphaFoldDB" id="A0A1N6HFE6"/>
<keyword evidence="4 7" id="KW-0812">Transmembrane</keyword>
<sequence length="515" mass="52980">MATGPEPVTRALAGLAAALIVALTLGTLAAVAWRAEGLAGVGPAARDALWFTVWQAVVSATVSVVLAIPVARALARRRFAGRGLVITLMGAPFILPTIVAVLGLVAVFGRSGVVNGTLGALGLPEVSLFGAHGVILAHVFFNLPLAVRLILQGWLSIPAERFRLAASLGMGSGAIQRSLEWPMLRGVVPGAWLLIFALCLTSFAVALALGGGPGATTVELAIYQAFRFDFDLGAASVLGLVQFALAGVAAALAWGLARPAVFAGGLGGVVRRWDGGCWLRVQDGLCVSLAGLFLLAPLSAVALRGMGGLVEMPGAVWAAAARSVAVALASAALCLALALPMALAARRGLWVQLLGVLPIAASPLVIGTGLFILSYRWVRPDEIALVVTALVNAVLALPFALAALVPAAREMRAGKGRLAESLGMRGWARFRLVTLPTLRRPIGFALGLAAALSMGDLGVITLFADGDTATLPLQLYRLMASYRLDQAAGAALLLLALSLALFWIFDRGGRADAGA</sequence>
<keyword evidence="2" id="KW-0813">Transport</keyword>
<dbReference type="SUPFAM" id="SSF161098">
    <property type="entry name" value="MetI-like"/>
    <property type="match status" value="2"/>
</dbReference>
<evidence type="ECO:0000256" key="7">
    <source>
        <dbReference type="SAM" id="Phobius"/>
    </source>
</evidence>
<feature type="transmembrane region" description="Helical" evidence="7">
    <location>
        <begin position="351"/>
        <end position="377"/>
    </location>
</feature>
<protein>
    <submittedName>
        <fullName evidence="9">Thiamine transport system permease protein</fullName>
    </submittedName>
</protein>
<evidence type="ECO:0000256" key="2">
    <source>
        <dbReference type="ARBA" id="ARBA00022448"/>
    </source>
</evidence>
<feature type="transmembrane region" description="Helical" evidence="7">
    <location>
        <begin position="83"/>
        <end position="109"/>
    </location>
</feature>
<feature type="domain" description="ABC transmembrane type-1" evidence="8">
    <location>
        <begin position="49"/>
        <end position="253"/>
    </location>
</feature>
<dbReference type="PANTHER" id="PTHR30183">
    <property type="entry name" value="MOLYBDENUM TRANSPORT SYSTEM PERMEASE PROTEIN MODB"/>
    <property type="match status" value="1"/>
</dbReference>
<gene>
    <name evidence="9" type="ORF">SAMN05444002_3327</name>
</gene>
<feature type="transmembrane region" description="Helical" evidence="7">
    <location>
        <begin position="232"/>
        <end position="257"/>
    </location>
</feature>
<evidence type="ECO:0000313" key="10">
    <source>
        <dbReference type="Proteomes" id="UP000184932"/>
    </source>
</evidence>
<dbReference type="OrthoDB" id="7066776at2"/>
<keyword evidence="6 7" id="KW-0472">Membrane</keyword>
<name>A0A1N6HFE6_9RHOB</name>
<keyword evidence="3" id="KW-1003">Cell membrane</keyword>
<evidence type="ECO:0000259" key="8">
    <source>
        <dbReference type="PROSITE" id="PS50928"/>
    </source>
</evidence>
<organism evidence="9 10">
    <name type="scientific">Vannielia litorea</name>
    <dbReference type="NCBI Taxonomy" id="1217970"/>
    <lineage>
        <taxon>Bacteria</taxon>
        <taxon>Pseudomonadati</taxon>
        <taxon>Pseudomonadota</taxon>
        <taxon>Alphaproteobacteria</taxon>
        <taxon>Rhodobacterales</taxon>
        <taxon>Paracoccaceae</taxon>
        <taxon>Vannielia</taxon>
    </lineage>
</organism>
<dbReference type="RefSeq" id="WP_074257239.1">
    <property type="nucleotide sequence ID" value="NZ_FSRL01000001.1"/>
</dbReference>
<feature type="transmembrane region" description="Helical" evidence="7">
    <location>
        <begin position="442"/>
        <end position="464"/>
    </location>
</feature>
<accession>A0A1N6HFE6</accession>
<dbReference type="GO" id="GO:0005886">
    <property type="term" value="C:plasma membrane"/>
    <property type="evidence" value="ECO:0007669"/>
    <property type="project" value="UniProtKB-SubCell"/>
</dbReference>